<dbReference type="KEGG" id="obj:EIO64_14080"/>
<reference evidence="5" key="1">
    <citation type="submission" date="2018-12" db="EMBL/GenBank/DDBJ databases">
        <title>Dusodibacter welbiota gen. nov., sp. nov., isolated from human faeces and emended description of the Oscillibacter genus.</title>
        <authorList>
            <person name="Le Roy T."/>
            <person name="Van der Smissen P."/>
            <person name="Delzenne N."/>
            <person name="Muccioli G."/>
            <person name="Collet J.F."/>
            <person name="Cani P.D."/>
        </authorList>
    </citation>
    <scope>NUCLEOTIDE SEQUENCE [LARGE SCALE GENOMIC DNA]</scope>
    <source>
        <strain evidence="5">J115</strain>
    </source>
</reference>
<dbReference type="PIRSF" id="PIRSF000390">
    <property type="entry name" value="PLP_StrS"/>
    <property type="match status" value="1"/>
</dbReference>
<organism evidence="4 5">
    <name type="scientific">Dysosmobacter welbionis</name>
    <dbReference type="NCBI Taxonomy" id="2093857"/>
    <lineage>
        <taxon>Bacteria</taxon>
        <taxon>Bacillati</taxon>
        <taxon>Bacillota</taxon>
        <taxon>Clostridia</taxon>
        <taxon>Eubacteriales</taxon>
        <taxon>Oscillospiraceae</taxon>
        <taxon>Dysosmobacter</taxon>
    </lineage>
</organism>
<dbReference type="InterPro" id="IPR015421">
    <property type="entry name" value="PyrdxlP-dep_Trfase_major"/>
</dbReference>
<dbReference type="AlphaFoldDB" id="A0A4D7ANF7"/>
<comment type="similarity">
    <text evidence="3">Belongs to the DegT/DnrJ/EryC1 family.</text>
</comment>
<proteinExistence type="inferred from homology"/>
<sequence length="375" mass="40671">MQFIDLKAQYRALKDEIDANIRGVLDSAQFIGGPYVKELEAQLAAFTDRKHCITCANGTDALQIAYMVAGVGAGDAVFCPDMTFISSTEPAKMFGATAVFCDITPDTYCLSPAGLERQIQAVLTEGKLTPKAAVAVDILGNPCDYDAIGAICEKYGLFLIEDAAQSFGASYHGKKACAFGHIATTSFFPAKPLGCYGDGGAIFTDDDAVDQLCRSLCVHGKGPGGKYDNVRVGMNSRLDAMQAAVLLPKLRALGTYEMDARQMVAHRYNEAFAGRFVTPFVAEGCVSAWAQYALLAKDTAQRDAIVAYLKEAGIPNMIYYPTPQHALPVFRDEPHYGETFHNADDYCARTFSLPMHPYLEEAEQRKVIDAVLEGL</sequence>
<keyword evidence="5" id="KW-1185">Reference proteome</keyword>
<feature type="modified residue" description="N6-(pyridoxal phosphate)lysine" evidence="2">
    <location>
        <position position="191"/>
    </location>
</feature>
<gene>
    <name evidence="4" type="ORF">EIO64_14080</name>
</gene>
<evidence type="ECO:0000313" key="4">
    <source>
        <dbReference type="EMBL" id="QCI61064.1"/>
    </source>
</evidence>
<dbReference type="GO" id="GO:0030170">
    <property type="term" value="F:pyridoxal phosphate binding"/>
    <property type="evidence" value="ECO:0007669"/>
    <property type="project" value="TreeGrafter"/>
</dbReference>
<dbReference type="Gene3D" id="3.40.640.10">
    <property type="entry name" value="Type I PLP-dependent aspartate aminotransferase-like (Major domain)"/>
    <property type="match status" value="1"/>
</dbReference>
<keyword evidence="4" id="KW-0032">Aminotransferase</keyword>
<protein>
    <submittedName>
        <fullName evidence="4">DegT/DnrJ/EryC1/StrS family aminotransferase</fullName>
    </submittedName>
</protein>
<evidence type="ECO:0000256" key="1">
    <source>
        <dbReference type="PIRSR" id="PIRSR000390-1"/>
    </source>
</evidence>
<evidence type="ECO:0000256" key="3">
    <source>
        <dbReference type="RuleBase" id="RU004508"/>
    </source>
</evidence>
<keyword evidence="4" id="KW-0808">Transferase</keyword>
<keyword evidence="2 3" id="KW-0663">Pyridoxal phosphate</keyword>
<dbReference type="PANTHER" id="PTHR30244:SF42">
    <property type="entry name" value="UDP-2-ACETAMIDO-2-DEOXY-3-OXO-D-GLUCURONATE AMINOTRANSFERASE"/>
    <property type="match status" value="1"/>
</dbReference>
<dbReference type="InterPro" id="IPR015424">
    <property type="entry name" value="PyrdxlP-dep_Trfase"/>
</dbReference>
<accession>A0A4D7ANF7</accession>
<evidence type="ECO:0000313" key="5">
    <source>
        <dbReference type="Proteomes" id="UP000298642"/>
    </source>
</evidence>
<dbReference type="Gene3D" id="3.90.1150.10">
    <property type="entry name" value="Aspartate Aminotransferase, domain 1"/>
    <property type="match status" value="1"/>
</dbReference>
<dbReference type="CDD" id="cd00616">
    <property type="entry name" value="AHBA_syn"/>
    <property type="match status" value="1"/>
</dbReference>
<dbReference type="SUPFAM" id="SSF53383">
    <property type="entry name" value="PLP-dependent transferases"/>
    <property type="match status" value="1"/>
</dbReference>
<dbReference type="Pfam" id="PF01041">
    <property type="entry name" value="DegT_DnrJ_EryC1"/>
    <property type="match status" value="1"/>
</dbReference>
<feature type="active site" description="Proton acceptor" evidence="1">
    <location>
        <position position="191"/>
    </location>
</feature>
<dbReference type="GO" id="GO:0008483">
    <property type="term" value="F:transaminase activity"/>
    <property type="evidence" value="ECO:0007669"/>
    <property type="project" value="UniProtKB-KW"/>
</dbReference>
<name>A0A4D7ANF7_9FIRM</name>
<dbReference type="RefSeq" id="WP_136891528.1">
    <property type="nucleotide sequence ID" value="NZ_CP034413.3"/>
</dbReference>
<evidence type="ECO:0000256" key="2">
    <source>
        <dbReference type="PIRSR" id="PIRSR000390-2"/>
    </source>
</evidence>
<dbReference type="InterPro" id="IPR015422">
    <property type="entry name" value="PyrdxlP-dep_Trfase_small"/>
</dbReference>
<dbReference type="Proteomes" id="UP000298642">
    <property type="component" value="Chromosome"/>
</dbReference>
<dbReference type="GO" id="GO:0000271">
    <property type="term" value="P:polysaccharide biosynthetic process"/>
    <property type="evidence" value="ECO:0007669"/>
    <property type="project" value="TreeGrafter"/>
</dbReference>
<dbReference type="InterPro" id="IPR000653">
    <property type="entry name" value="DegT/StrS_aminotransferase"/>
</dbReference>
<dbReference type="PANTHER" id="PTHR30244">
    <property type="entry name" value="TRANSAMINASE"/>
    <property type="match status" value="1"/>
</dbReference>
<dbReference type="EMBL" id="CP034413">
    <property type="protein sequence ID" value="QCI61064.1"/>
    <property type="molecule type" value="Genomic_DNA"/>
</dbReference>